<dbReference type="SMART" id="SM00825">
    <property type="entry name" value="PKS_KS"/>
    <property type="match status" value="1"/>
</dbReference>
<evidence type="ECO:0000256" key="11">
    <source>
        <dbReference type="ARBA" id="ARBA00024006"/>
    </source>
</evidence>
<reference evidence="17 18" key="1">
    <citation type="submission" date="2021-06" db="EMBL/GenBank/DDBJ databases">
        <title>Whole genome sequence of Paenibacillus sophorae DSM23020 for comparative genomics.</title>
        <authorList>
            <person name="Kim M.-J."/>
            <person name="Lee G."/>
            <person name="Shin J.-H."/>
        </authorList>
    </citation>
    <scope>NUCLEOTIDE SEQUENCE [LARGE SCALE GENOMIC DNA]</scope>
    <source>
        <strain evidence="17 18">DSM 23020</strain>
    </source>
</reference>
<keyword evidence="7" id="KW-0276">Fatty acid metabolism</keyword>
<sequence>MSHRVVVTGMGVMTALGKDLETFWNSLMSGKSGVSTIESFDVSEYPTRIAASIKDFDPEELFGRKEARKMDRFVQLALAAGQQALGDSGLVIGENIEAERIGVSVGSGIGGLGTWEDQHNLLLEKGPKRVSPFFIPMMIANMGSGQLSISLGAKGPNTTQVTACATGSHAIGDSLRMIQRGDADAMICGGAEATIRPTGMAGFCAMRAMSTRNDEPEKASRPFDSDRDGFVMGEGAGILVLESLEHALQRGARIYAEVIGYGLSGDAHHMTEPDPDGAARCMKMAIRDAGIKPEDIDYINAHGTSTPVGDKSETTAIKMALGDHAYKVAVSSTKSMTGHLLGAAGGVEAIICGLSLQNNMIAPTINLDNQDPECDLDYVPNKPREAELNIVMSNSFGFGGHNATVILKKYNQ</sequence>
<evidence type="ECO:0000313" key="17">
    <source>
        <dbReference type="EMBL" id="QWU13632.1"/>
    </source>
</evidence>
<dbReference type="Proteomes" id="UP000683429">
    <property type="component" value="Chromosome"/>
</dbReference>
<dbReference type="CDD" id="cd00834">
    <property type="entry name" value="KAS_I_II"/>
    <property type="match status" value="1"/>
</dbReference>
<dbReference type="InterPro" id="IPR000794">
    <property type="entry name" value="Beta-ketoacyl_synthase"/>
</dbReference>
<comment type="catalytic activity">
    <reaction evidence="12 14">
        <text>(9Z)-hexadecenoyl-[ACP] + malonyl-[ACP] + H(+) = 3-oxo-(11Z)-octadecenoyl-[ACP] + holo-[ACP] + CO2</text>
        <dbReference type="Rhea" id="RHEA:55040"/>
        <dbReference type="Rhea" id="RHEA-COMP:9623"/>
        <dbReference type="Rhea" id="RHEA-COMP:9685"/>
        <dbReference type="Rhea" id="RHEA-COMP:10800"/>
        <dbReference type="Rhea" id="RHEA-COMP:14074"/>
        <dbReference type="ChEBI" id="CHEBI:15378"/>
        <dbReference type="ChEBI" id="CHEBI:16526"/>
        <dbReference type="ChEBI" id="CHEBI:64479"/>
        <dbReference type="ChEBI" id="CHEBI:78449"/>
        <dbReference type="ChEBI" id="CHEBI:83989"/>
        <dbReference type="ChEBI" id="CHEBI:138538"/>
        <dbReference type="EC" id="2.3.1.179"/>
    </reaction>
</comment>
<dbReference type="EC" id="2.3.1.179" evidence="3 14"/>
<feature type="domain" description="Ketosynthase family 3 (KS3)" evidence="16">
    <location>
        <begin position="2"/>
        <end position="409"/>
    </location>
</feature>
<keyword evidence="10 14" id="KW-0012">Acyltransferase</keyword>
<dbReference type="PIRSF" id="PIRSF000447">
    <property type="entry name" value="KAS_II"/>
    <property type="match status" value="1"/>
</dbReference>
<dbReference type="PANTHER" id="PTHR11712">
    <property type="entry name" value="POLYKETIDE SYNTHASE-RELATED"/>
    <property type="match status" value="1"/>
</dbReference>
<evidence type="ECO:0000256" key="13">
    <source>
        <dbReference type="ARBA" id="ARBA00047659"/>
    </source>
</evidence>
<protein>
    <recommendedName>
        <fullName evidence="4 14">3-oxoacyl-[acyl-carrier-protein] synthase 2</fullName>
        <ecNumber evidence="3 14">2.3.1.179</ecNumber>
    </recommendedName>
</protein>
<evidence type="ECO:0000256" key="4">
    <source>
        <dbReference type="ARBA" id="ARBA00014657"/>
    </source>
</evidence>
<dbReference type="RefSeq" id="WP_090833950.1">
    <property type="nucleotide sequence ID" value="NZ_CP076607.1"/>
</dbReference>
<dbReference type="NCBIfam" id="NF004970">
    <property type="entry name" value="PRK06333.1"/>
    <property type="match status" value="1"/>
</dbReference>
<dbReference type="GO" id="GO:0004315">
    <property type="term" value="F:3-oxoacyl-[acyl-carrier-protein] synthase activity"/>
    <property type="evidence" value="ECO:0007669"/>
    <property type="project" value="UniProtKB-EC"/>
</dbReference>
<dbReference type="Pfam" id="PF00109">
    <property type="entry name" value="ketoacyl-synt"/>
    <property type="match status" value="1"/>
</dbReference>
<accession>A0ABX8H7D2</accession>
<evidence type="ECO:0000256" key="8">
    <source>
        <dbReference type="ARBA" id="ARBA00023098"/>
    </source>
</evidence>
<dbReference type="SUPFAM" id="SSF53901">
    <property type="entry name" value="Thiolase-like"/>
    <property type="match status" value="2"/>
</dbReference>
<dbReference type="InterPro" id="IPR016039">
    <property type="entry name" value="Thiolase-like"/>
</dbReference>
<comment type="function">
    <text evidence="11 14">Involved in the type II fatty acid elongation cycle. Catalyzes the elongation of a wide range of acyl-ACP by the addition of two carbons from malonyl-ACP to an acyl acceptor. Can efficiently catalyze the conversion of palmitoleoyl-ACP (cis-hexadec-9-enoyl-ACP) to cis-vaccenoyl-ACP (cis-octadec-11-enoyl-ACP), an essential step in the thermal regulation of fatty acid composition.</text>
</comment>
<evidence type="ECO:0000256" key="14">
    <source>
        <dbReference type="PIRNR" id="PIRNR000447"/>
    </source>
</evidence>
<comment type="catalytic activity">
    <reaction evidence="13 14">
        <text>a fatty acyl-[ACP] + malonyl-[ACP] + H(+) = a 3-oxoacyl-[ACP] + holo-[ACP] + CO2</text>
        <dbReference type="Rhea" id="RHEA:22836"/>
        <dbReference type="Rhea" id="RHEA-COMP:9623"/>
        <dbReference type="Rhea" id="RHEA-COMP:9685"/>
        <dbReference type="Rhea" id="RHEA-COMP:9916"/>
        <dbReference type="Rhea" id="RHEA-COMP:14125"/>
        <dbReference type="ChEBI" id="CHEBI:15378"/>
        <dbReference type="ChEBI" id="CHEBI:16526"/>
        <dbReference type="ChEBI" id="CHEBI:64479"/>
        <dbReference type="ChEBI" id="CHEBI:78449"/>
        <dbReference type="ChEBI" id="CHEBI:78776"/>
        <dbReference type="ChEBI" id="CHEBI:138651"/>
    </reaction>
</comment>
<evidence type="ECO:0000256" key="9">
    <source>
        <dbReference type="ARBA" id="ARBA00023160"/>
    </source>
</evidence>
<keyword evidence="8" id="KW-0443">Lipid metabolism</keyword>
<keyword evidence="18" id="KW-1185">Reference proteome</keyword>
<evidence type="ECO:0000256" key="3">
    <source>
        <dbReference type="ARBA" id="ARBA00012356"/>
    </source>
</evidence>
<gene>
    <name evidence="17" type="primary">fabF</name>
    <name evidence="17" type="ORF">KP014_16730</name>
</gene>
<dbReference type="Pfam" id="PF02801">
    <property type="entry name" value="Ketoacyl-synt_C"/>
    <property type="match status" value="1"/>
</dbReference>
<keyword evidence="6 14" id="KW-0808">Transferase</keyword>
<evidence type="ECO:0000256" key="7">
    <source>
        <dbReference type="ARBA" id="ARBA00022832"/>
    </source>
</evidence>
<dbReference type="InterPro" id="IPR020841">
    <property type="entry name" value="PKS_Beta-ketoAc_synthase_dom"/>
</dbReference>
<keyword evidence="5 14" id="KW-0444">Lipid biosynthesis</keyword>
<dbReference type="Gene3D" id="3.40.47.10">
    <property type="match status" value="1"/>
</dbReference>
<evidence type="ECO:0000256" key="2">
    <source>
        <dbReference type="ARBA" id="ARBA00008467"/>
    </source>
</evidence>
<dbReference type="EMBL" id="CP076607">
    <property type="protein sequence ID" value="QWU13632.1"/>
    <property type="molecule type" value="Genomic_DNA"/>
</dbReference>
<evidence type="ECO:0000256" key="15">
    <source>
        <dbReference type="RuleBase" id="RU003694"/>
    </source>
</evidence>
<organism evidence="17 18">
    <name type="scientific">Paenibacillus sophorae</name>
    <dbReference type="NCBI Taxonomy" id="1333845"/>
    <lineage>
        <taxon>Bacteria</taxon>
        <taxon>Bacillati</taxon>
        <taxon>Bacillota</taxon>
        <taxon>Bacilli</taxon>
        <taxon>Bacillales</taxon>
        <taxon>Paenibacillaceae</taxon>
        <taxon>Paenibacillus</taxon>
    </lineage>
</organism>
<comment type="similarity">
    <text evidence="2 14 15">Belongs to the thiolase-like superfamily. Beta-ketoacyl-ACP synthases family.</text>
</comment>
<comment type="pathway">
    <text evidence="1 14">Lipid metabolism; fatty acid biosynthesis.</text>
</comment>
<dbReference type="PANTHER" id="PTHR11712:SF336">
    <property type="entry name" value="3-OXOACYL-[ACYL-CARRIER-PROTEIN] SYNTHASE, MITOCHONDRIAL"/>
    <property type="match status" value="1"/>
</dbReference>
<evidence type="ECO:0000256" key="12">
    <source>
        <dbReference type="ARBA" id="ARBA00047318"/>
    </source>
</evidence>
<name>A0ABX8H7D2_9BACL</name>
<evidence type="ECO:0000256" key="5">
    <source>
        <dbReference type="ARBA" id="ARBA00022516"/>
    </source>
</evidence>
<evidence type="ECO:0000256" key="6">
    <source>
        <dbReference type="ARBA" id="ARBA00022679"/>
    </source>
</evidence>
<evidence type="ECO:0000313" key="18">
    <source>
        <dbReference type="Proteomes" id="UP000683429"/>
    </source>
</evidence>
<dbReference type="NCBIfam" id="TIGR03150">
    <property type="entry name" value="fabF"/>
    <property type="match status" value="1"/>
</dbReference>
<dbReference type="InterPro" id="IPR017568">
    <property type="entry name" value="3-oxoacyl-ACP_synth-2"/>
</dbReference>
<dbReference type="PROSITE" id="PS52004">
    <property type="entry name" value="KS3_2"/>
    <property type="match status" value="1"/>
</dbReference>
<dbReference type="InterPro" id="IPR014031">
    <property type="entry name" value="Ketoacyl_synth_C"/>
</dbReference>
<proteinExistence type="inferred from homology"/>
<evidence type="ECO:0000256" key="10">
    <source>
        <dbReference type="ARBA" id="ARBA00023315"/>
    </source>
</evidence>
<dbReference type="InterPro" id="IPR014030">
    <property type="entry name" value="Ketoacyl_synth_N"/>
</dbReference>
<dbReference type="NCBIfam" id="NF005589">
    <property type="entry name" value="PRK07314.1"/>
    <property type="match status" value="1"/>
</dbReference>
<evidence type="ECO:0000256" key="1">
    <source>
        <dbReference type="ARBA" id="ARBA00005194"/>
    </source>
</evidence>
<keyword evidence="9 14" id="KW-0275">Fatty acid biosynthesis</keyword>
<evidence type="ECO:0000259" key="16">
    <source>
        <dbReference type="PROSITE" id="PS52004"/>
    </source>
</evidence>